<evidence type="ECO:0008006" key="2">
    <source>
        <dbReference type="Google" id="ProtNLM"/>
    </source>
</evidence>
<sequence>MPRHRGTFKPEREEPYELSRSKVEKFVRCPACFWLERARGVKFPSMPGFNLNTNTDILLKRDFGIYREKQKPHPFMIQNGLEHLVPFQHEDMERWASAMHFGAENHFNTLHKETNILFGGGLDDVWHNRETGELHIVDYKSTAQGVNGPKNQPKPIDLEGPWKAGYKRQMDMYQWVMRGMGYQVNDIGYFVYVDGQHWGINGMLDENPFTATMKFSATLLTYQGNDTWVEDALRGIKKLLQQDTCPPHSEGCEEEIFLKGVLDAISG</sequence>
<reference evidence="1" key="1">
    <citation type="submission" date="2018-05" db="EMBL/GenBank/DDBJ databases">
        <authorList>
            <person name="Lanie J.A."/>
            <person name="Ng W.-L."/>
            <person name="Kazmierczak K.M."/>
            <person name="Andrzejewski T.M."/>
            <person name="Davidsen T.M."/>
            <person name="Wayne K.J."/>
            <person name="Tettelin H."/>
            <person name="Glass J.I."/>
            <person name="Rusch D."/>
            <person name="Podicherti R."/>
            <person name="Tsui H.-C.T."/>
            <person name="Winkler M.E."/>
        </authorList>
    </citation>
    <scope>NUCLEOTIDE SEQUENCE</scope>
</reference>
<dbReference type="InterPro" id="IPR011604">
    <property type="entry name" value="PDDEXK-like_dom_sf"/>
</dbReference>
<organism evidence="1">
    <name type="scientific">marine metagenome</name>
    <dbReference type="NCBI Taxonomy" id="408172"/>
    <lineage>
        <taxon>unclassified sequences</taxon>
        <taxon>metagenomes</taxon>
        <taxon>ecological metagenomes</taxon>
    </lineage>
</organism>
<dbReference type="Gene3D" id="3.90.320.10">
    <property type="match status" value="1"/>
</dbReference>
<proteinExistence type="predicted"/>
<gene>
    <name evidence="1" type="ORF">METZ01_LOCUS97156</name>
</gene>
<dbReference type="AlphaFoldDB" id="A0A381VVL5"/>
<evidence type="ECO:0000313" key="1">
    <source>
        <dbReference type="EMBL" id="SVA44302.1"/>
    </source>
</evidence>
<name>A0A381VVL5_9ZZZZ</name>
<accession>A0A381VVL5</accession>
<protein>
    <recommendedName>
        <fullName evidence="2">PD-(D/E)XK endonuclease-like domain-containing protein</fullName>
    </recommendedName>
</protein>
<dbReference type="EMBL" id="UINC01009910">
    <property type="protein sequence ID" value="SVA44302.1"/>
    <property type="molecule type" value="Genomic_DNA"/>
</dbReference>